<dbReference type="PROSITE" id="PS51721">
    <property type="entry name" value="G_CP"/>
    <property type="match status" value="1"/>
</dbReference>
<evidence type="ECO:0000256" key="8">
    <source>
        <dbReference type="ARBA" id="ARBA00022884"/>
    </source>
</evidence>
<dbReference type="Gene3D" id="1.10.40.50">
    <property type="entry name" value="Probable gtpase engc, domain 3"/>
    <property type="match status" value="1"/>
</dbReference>
<feature type="binding site" evidence="10">
    <location>
        <position position="262"/>
    </location>
    <ligand>
        <name>Zn(2+)</name>
        <dbReference type="ChEBI" id="CHEBI:29105"/>
    </ligand>
</feature>
<dbReference type="InterPro" id="IPR027417">
    <property type="entry name" value="P-loop_NTPase"/>
</dbReference>
<dbReference type="InterPro" id="IPR030378">
    <property type="entry name" value="G_CP_dom"/>
</dbReference>
<dbReference type="SUPFAM" id="SSF52540">
    <property type="entry name" value="P-loop containing nucleoside triphosphate hydrolases"/>
    <property type="match status" value="1"/>
</dbReference>
<feature type="domain" description="CP-type G" evidence="12">
    <location>
        <begin position="64"/>
        <end position="225"/>
    </location>
</feature>
<dbReference type="EC" id="3.6.1.-" evidence="10"/>
<dbReference type="Pfam" id="PF03193">
    <property type="entry name" value="RsgA_GTPase"/>
    <property type="match status" value="1"/>
</dbReference>
<dbReference type="GO" id="GO:0005525">
    <property type="term" value="F:GTP binding"/>
    <property type="evidence" value="ECO:0007669"/>
    <property type="project" value="UniProtKB-UniRule"/>
</dbReference>
<dbReference type="Gene3D" id="2.40.50.140">
    <property type="entry name" value="Nucleic acid-binding proteins"/>
    <property type="match status" value="1"/>
</dbReference>
<keyword evidence="4 10" id="KW-0699">rRNA-binding</keyword>
<dbReference type="InterPro" id="IPR031944">
    <property type="entry name" value="RsgA_N"/>
</dbReference>
<comment type="function">
    <text evidence="10">One of several proteins that assist in the late maturation steps of the functional core of the 30S ribosomal subunit. Helps release RbfA from mature subunits. May play a role in the assembly of ribosomal proteins into the subunit. Circularly permuted GTPase that catalyzes slow GTP hydrolysis, GTPase activity is stimulated by the 30S ribosomal subunit.</text>
</comment>
<evidence type="ECO:0000256" key="4">
    <source>
        <dbReference type="ARBA" id="ARBA00022730"/>
    </source>
</evidence>
<dbReference type="RefSeq" id="WP_112789867.1">
    <property type="nucleotide sequence ID" value="NZ_CALUAQ010000004.1"/>
</dbReference>
<feature type="binding site" evidence="10">
    <location>
        <begin position="168"/>
        <end position="176"/>
    </location>
    <ligand>
        <name>GTP</name>
        <dbReference type="ChEBI" id="CHEBI:37565"/>
    </ligand>
</feature>
<evidence type="ECO:0000313" key="13">
    <source>
        <dbReference type="EMBL" id="RAN64195.1"/>
    </source>
</evidence>
<evidence type="ECO:0000256" key="2">
    <source>
        <dbReference type="ARBA" id="ARBA00022517"/>
    </source>
</evidence>
<reference evidence="13 14" key="1">
    <citation type="submission" date="2017-03" db="EMBL/GenBank/DDBJ databases">
        <title>wgs assembly of Dolosigranulum pigrum KPL CDC strains.</title>
        <authorList>
            <person name="Brugger S.D."/>
            <person name="Pettigrew M."/>
            <person name="Kong Y."/>
            <person name="Lemon K.P."/>
        </authorList>
    </citation>
    <scope>NUCLEOTIDE SEQUENCE [LARGE SCALE GENOMIC DNA]</scope>
    <source>
        <strain evidence="13 14">KPL1931_CDC4294-98</strain>
    </source>
</reference>
<dbReference type="InterPro" id="IPR010914">
    <property type="entry name" value="RsgA_GTPase_dom"/>
</dbReference>
<dbReference type="GO" id="GO:0042274">
    <property type="term" value="P:ribosomal small subunit biogenesis"/>
    <property type="evidence" value="ECO:0007669"/>
    <property type="project" value="UniProtKB-UniRule"/>
</dbReference>
<name>A0A328KU92_9LACT</name>
<dbReference type="Proteomes" id="UP000249099">
    <property type="component" value="Unassembled WGS sequence"/>
</dbReference>
<dbReference type="GO" id="GO:0019843">
    <property type="term" value="F:rRNA binding"/>
    <property type="evidence" value="ECO:0007669"/>
    <property type="project" value="UniProtKB-KW"/>
</dbReference>
<evidence type="ECO:0000256" key="5">
    <source>
        <dbReference type="ARBA" id="ARBA00022741"/>
    </source>
</evidence>
<dbReference type="GO" id="GO:0005737">
    <property type="term" value="C:cytoplasm"/>
    <property type="evidence" value="ECO:0007669"/>
    <property type="project" value="UniProtKB-SubCell"/>
</dbReference>
<dbReference type="InterPro" id="IPR012340">
    <property type="entry name" value="NA-bd_OB-fold"/>
</dbReference>
<dbReference type="CDD" id="cd01854">
    <property type="entry name" value="YjeQ_EngC"/>
    <property type="match status" value="1"/>
</dbReference>
<feature type="binding site" evidence="10">
    <location>
        <position position="256"/>
    </location>
    <ligand>
        <name>Zn(2+)</name>
        <dbReference type="ChEBI" id="CHEBI:29105"/>
    </ligand>
</feature>
<feature type="binding site" evidence="10">
    <location>
        <begin position="113"/>
        <end position="116"/>
    </location>
    <ligand>
        <name>GTP</name>
        <dbReference type="ChEBI" id="CHEBI:37565"/>
    </ligand>
</feature>
<evidence type="ECO:0000256" key="9">
    <source>
        <dbReference type="ARBA" id="ARBA00023134"/>
    </source>
</evidence>
<dbReference type="GO" id="GO:0046872">
    <property type="term" value="F:metal ion binding"/>
    <property type="evidence" value="ECO:0007669"/>
    <property type="project" value="UniProtKB-KW"/>
</dbReference>
<dbReference type="CDD" id="cd04466">
    <property type="entry name" value="S1_YloQ_GTPase"/>
    <property type="match status" value="1"/>
</dbReference>
<keyword evidence="3 10" id="KW-0479">Metal-binding</keyword>
<evidence type="ECO:0000256" key="3">
    <source>
        <dbReference type="ARBA" id="ARBA00022723"/>
    </source>
</evidence>
<evidence type="ECO:0000259" key="11">
    <source>
        <dbReference type="PROSITE" id="PS50936"/>
    </source>
</evidence>
<evidence type="ECO:0000256" key="1">
    <source>
        <dbReference type="ARBA" id="ARBA00022490"/>
    </source>
</evidence>
<comment type="similarity">
    <text evidence="10">Belongs to the TRAFAC class YlqF/YawG GTPase family. RsgA subfamily.</text>
</comment>
<dbReference type="SUPFAM" id="SSF50249">
    <property type="entry name" value="Nucleic acid-binding proteins"/>
    <property type="match status" value="1"/>
</dbReference>
<feature type="binding site" evidence="10">
    <location>
        <position position="249"/>
    </location>
    <ligand>
        <name>Zn(2+)</name>
        <dbReference type="ChEBI" id="CHEBI:29105"/>
    </ligand>
</feature>
<protein>
    <recommendedName>
        <fullName evidence="10">Small ribosomal subunit biogenesis GTPase RsgA</fullName>
        <ecNumber evidence="10">3.6.1.-</ecNumber>
    </recommendedName>
</protein>
<accession>A0A328KU92</accession>
<dbReference type="Gene3D" id="3.40.50.300">
    <property type="entry name" value="P-loop containing nucleotide triphosphate hydrolases"/>
    <property type="match status" value="1"/>
</dbReference>
<comment type="subcellular location">
    <subcellularLocation>
        <location evidence="10">Cytoplasm</location>
    </subcellularLocation>
</comment>
<feature type="binding site" evidence="10">
    <location>
        <position position="254"/>
    </location>
    <ligand>
        <name>Zn(2+)</name>
        <dbReference type="ChEBI" id="CHEBI:29105"/>
    </ligand>
</feature>
<keyword evidence="8 10" id="KW-0694">RNA-binding</keyword>
<dbReference type="Pfam" id="PF16745">
    <property type="entry name" value="RsgA_N"/>
    <property type="match status" value="1"/>
</dbReference>
<sequence>MQTGRITKALSGFYYVTTDDNQTYQTRARGVFRNQDISPYVGDYVEFSLDENEEGTIQAILERKNQLSRPQVVNVEVGCVVTSAVEPAFNTQLLDRFLVQLEAHHIQPAILVTKLDLIDQEAMDRLKDYQAYYQSLGYPFILVDQDNLDATKKALSQVIQGQLAVFMGQSGVGKSTLLNAIDPSLNFKTAETSKALGRGRHTTRHVELVATLGGLIADTPGFSALEFADIEKESLRECFPECWERRAACKFRGCLHYKEPKCAVKQAVAAGDILEERYAHYILFLEEIINRKPVY</sequence>
<keyword evidence="9 10" id="KW-0342">GTP-binding</keyword>
<comment type="cofactor">
    <cofactor evidence="10">
        <name>Zn(2+)</name>
        <dbReference type="ChEBI" id="CHEBI:29105"/>
    </cofactor>
    <text evidence="10">Binds 1 zinc ion per subunit.</text>
</comment>
<dbReference type="PANTHER" id="PTHR32120:SF11">
    <property type="entry name" value="SMALL RIBOSOMAL SUBUNIT BIOGENESIS GTPASE RSGA 1, MITOCHONDRIAL-RELATED"/>
    <property type="match status" value="1"/>
</dbReference>
<proteinExistence type="inferred from homology"/>
<dbReference type="NCBIfam" id="TIGR00157">
    <property type="entry name" value="ribosome small subunit-dependent GTPase A"/>
    <property type="match status" value="1"/>
</dbReference>
<dbReference type="PANTHER" id="PTHR32120">
    <property type="entry name" value="SMALL RIBOSOMAL SUBUNIT BIOGENESIS GTPASE RSGA"/>
    <property type="match status" value="1"/>
</dbReference>
<comment type="subunit">
    <text evidence="10">Monomer. Associates with 30S ribosomal subunit, binds 16S rRNA.</text>
</comment>
<dbReference type="HAMAP" id="MF_01820">
    <property type="entry name" value="GTPase_RsgA"/>
    <property type="match status" value="1"/>
</dbReference>
<dbReference type="AlphaFoldDB" id="A0A328KU92"/>
<evidence type="ECO:0000256" key="10">
    <source>
        <dbReference type="HAMAP-Rule" id="MF_01820"/>
    </source>
</evidence>
<dbReference type="GO" id="GO:0003924">
    <property type="term" value="F:GTPase activity"/>
    <property type="evidence" value="ECO:0007669"/>
    <property type="project" value="UniProtKB-UniRule"/>
</dbReference>
<gene>
    <name evidence="10" type="primary">rsgA</name>
    <name evidence="13" type="ORF">B8A44_02755</name>
</gene>
<evidence type="ECO:0000256" key="6">
    <source>
        <dbReference type="ARBA" id="ARBA00022801"/>
    </source>
</evidence>
<keyword evidence="1 10" id="KW-0963">Cytoplasm</keyword>
<evidence type="ECO:0000259" key="12">
    <source>
        <dbReference type="PROSITE" id="PS51721"/>
    </source>
</evidence>
<evidence type="ECO:0000256" key="7">
    <source>
        <dbReference type="ARBA" id="ARBA00022833"/>
    </source>
</evidence>
<organism evidence="13 14">
    <name type="scientific">Dolosigranulum pigrum</name>
    <dbReference type="NCBI Taxonomy" id="29394"/>
    <lineage>
        <taxon>Bacteria</taxon>
        <taxon>Bacillati</taxon>
        <taxon>Bacillota</taxon>
        <taxon>Bacilli</taxon>
        <taxon>Lactobacillales</taxon>
        <taxon>Carnobacteriaceae</taxon>
        <taxon>Dolosigranulum</taxon>
    </lineage>
</organism>
<feature type="domain" description="EngC GTPase" evidence="11">
    <location>
        <begin position="73"/>
        <end position="223"/>
    </location>
</feature>
<keyword evidence="7 10" id="KW-0862">Zinc</keyword>
<evidence type="ECO:0000313" key="14">
    <source>
        <dbReference type="Proteomes" id="UP000249099"/>
    </source>
</evidence>
<comment type="caution">
    <text evidence="13">The sequence shown here is derived from an EMBL/GenBank/DDBJ whole genome shotgun (WGS) entry which is preliminary data.</text>
</comment>
<dbReference type="PROSITE" id="PS50936">
    <property type="entry name" value="ENGC_GTPASE"/>
    <property type="match status" value="1"/>
</dbReference>
<keyword evidence="5 10" id="KW-0547">Nucleotide-binding</keyword>
<keyword evidence="2 10" id="KW-0690">Ribosome biogenesis</keyword>
<dbReference type="EMBL" id="NAQV01000008">
    <property type="protein sequence ID" value="RAN64195.1"/>
    <property type="molecule type" value="Genomic_DNA"/>
</dbReference>
<dbReference type="InterPro" id="IPR004881">
    <property type="entry name" value="Ribosome_biogen_GTPase_RsgA"/>
</dbReference>
<keyword evidence="6 10" id="KW-0378">Hydrolase</keyword>